<evidence type="ECO:0000313" key="1">
    <source>
        <dbReference type="EMBL" id="CAD0009696.1"/>
    </source>
</evidence>
<reference evidence="1 2" key="1">
    <citation type="submission" date="2020-06" db="EMBL/GenBank/DDBJ databases">
        <authorList>
            <person name="Criscuolo A."/>
        </authorList>
    </citation>
    <scope>NUCLEOTIDE SEQUENCE [LARGE SCALE GENOMIC DNA]</scope>
    <source>
        <strain evidence="2">CIP 110025</strain>
    </source>
</reference>
<name>A0A6V6ZDS1_9FLAO</name>
<organism evidence="1 2">
    <name type="scientific">Flavobacterium chungangense</name>
    <dbReference type="NCBI Taxonomy" id="554283"/>
    <lineage>
        <taxon>Bacteria</taxon>
        <taxon>Pseudomonadati</taxon>
        <taxon>Bacteroidota</taxon>
        <taxon>Flavobacteriia</taxon>
        <taxon>Flavobacteriales</taxon>
        <taxon>Flavobacteriaceae</taxon>
        <taxon>Flavobacterium</taxon>
    </lineage>
</organism>
<accession>A0A6V6ZDS1</accession>
<comment type="caution">
    <text evidence="1">The sequence shown here is derived from an EMBL/GenBank/DDBJ whole genome shotgun (WGS) entry which is preliminary data.</text>
</comment>
<dbReference type="Proteomes" id="UP000556700">
    <property type="component" value="Unassembled WGS sequence"/>
</dbReference>
<proteinExistence type="predicted"/>
<protein>
    <submittedName>
        <fullName evidence="1">Uncharacterized protein</fullName>
    </submittedName>
</protein>
<sequence length="205" mass="24019">MKENLHLLITYPENFPEELIEKDISELDLKNLNIQIEKQQNDLYSAMEWMVPTFLATYILKPYFDSFLAEAGKDNYQTLKVFCKKMLAKGKDIEAHLVPATLSTEKLSKTYSQSLAVSILVETKTKRQIKMLFDNNLGLYEWENAMEEFSNLITEHYENYPNDKLSNAIKDLSPKQYYTIYVKINPITKVLEFHDDHTLISESRM</sequence>
<keyword evidence="2" id="KW-1185">Reference proteome</keyword>
<gene>
    <name evidence="1" type="ORF">FLACHUCJ7_04361</name>
</gene>
<dbReference type="EMBL" id="CAIJDO010000290">
    <property type="protein sequence ID" value="CAD0009696.1"/>
    <property type="molecule type" value="Genomic_DNA"/>
</dbReference>
<evidence type="ECO:0000313" key="2">
    <source>
        <dbReference type="Proteomes" id="UP000556700"/>
    </source>
</evidence>
<dbReference type="AlphaFoldDB" id="A0A6V6ZDS1"/>
<dbReference type="RefSeq" id="WP_157505991.1">
    <property type="nucleotide sequence ID" value="NZ_CAIJDO010000290.1"/>
</dbReference>